<evidence type="ECO:0000256" key="3">
    <source>
        <dbReference type="ARBA" id="ARBA00022723"/>
    </source>
</evidence>
<dbReference type="NCBIfam" id="NF002741">
    <property type="entry name" value="PRK02726.1"/>
    <property type="match status" value="1"/>
</dbReference>
<evidence type="ECO:0000256" key="8">
    <source>
        <dbReference type="HAMAP-Rule" id="MF_00316"/>
    </source>
</evidence>
<proteinExistence type="inferred from homology"/>
<keyword evidence="7 8" id="KW-0501">Molybdenum cofactor biosynthesis</keyword>
<comment type="catalytic activity">
    <reaction evidence="8">
        <text>Mo-molybdopterin + GTP + H(+) = Mo-molybdopterin guanine dinucleotide + diphosphate</text>
        <dbReference type="Rhea" id="RHEA:34243"/>
        <dbReference type="ChEBI" id="CHEBI:15378"/>
        <dbReference type="ChEBI" id="CHEBI:33019"/>
        <dbReference type="ChEBI" id="CHEBI:37565"/>
        <dbReference type="ChEBI" id="CHEBI:71302"/>
        <dbReference type="ChEBI" id="CHEBI:71310"/>
        <dbReference type="EC" id="2.7.7.77"/>
    </reaction>
</comment>
<keyword evidence="2 8" id="KW-0808">Transferase</keyword>
<dbReference type="HAMAP" id="MF_00316">
    <property type="entry name" value="MobA"/>
    <property type="match status" value="1"/>
</dbReference>
<evidence type="ECO:0000256" key="7">
    <source>
        <dbReference type="ARBA" id="ARBA00023150"/>
    </source>
</evidence>
<feature type="binding site" evidence="8">
    <location>
        <position position="21"/>
    </location>
    <ligand>
        <name>GTP</name>
        <dbReference type="ChEBI" id="CHEBI:37565"/>
    </ligand>
</feature>
<evidence type="ECO:0000259" key="9">
    <source>
        <dbReference type="Pfam" id="PF12804"/>
    </source>
</evidence>
<dbReference type="InterPro" id="IPR029044">
    <property type="entry name" value="Nucleotide-diphossugar_trans"/>
</dbReference>
<feature type="domain" description="MobA-like NTP transferase" evidence="9">
    <location>
        <begin position="6"/>
        <end position="172"/>
    </location>
</feature>
<dbReference type="PANTHER" id="PTHR19136">
    <property type="entry name" value="MOLYBDENUM COFACTOR GUANYLYLTRANSFERASE"/>
    <property type="match status" value="1"/>
</dbReference>
<dbReference type="Gene3D" id="3.90.550.10">
    <property type="entry name" value="Spore Coat Polysaccharide Biosynthesis Protein SpsA, Chain A"/>
    <property type="match status" value="1"/>
</dbReference>
<comment type="function">
    <text evidence="8">Transfers a GMP moiety from GTP to Mo-molybdopterin (Mo-MPT) cofactor (Moco or molybdenum cofactor) to form Mo-molybdopterin guanine dinucleotide (Mo-MGD) cofactor.</text>
</comment>
<dbReference type="EC" id="2.7.7.77" evidence="8"/>
<keyword evidence="11" id="KW-1185">Reference proteome</keyword>
<keyword evidence="1 8" id="KW-0963">Cytoplasm</keyword>
<dbReference type="Pfam" id="PF12804">
    <property type="entry name" value="NTP_transf_3"/>
    <property type="match status" value="1"/>
</dbReference>
<comment type="caution">
    <text evidence="10">The sequence shown here is derived from an EMBL/GenBank/DDBJ whole genome shotgun (WGS) entry which is preliminary data.</text>
</comment>
<keyword evidence="6 8" id="KW-0342">GTP-binding</keyword>
<dbReference type="PANTHER" id="PTHR19136:SF81">
    <property type="entry name" value="MOLYBDENUM COFACTOR GUANYLYLTRANSFERASE"/>
    <property type="match status" value="1"/>
</dbReference>
<accession>A0ABW6IE65</accession>
<gene>
    <name evidence="8" type="primary">mobA</name>
    <name evidence="10" type="ORF">ACFVKH_09310</name>
</gene>
<comment type="subcellular location">
    <subcellularLocation>
        <location evidence="8">Cytoplasm</location>
    </subcellularLocation>
</comment>
<dbReference type="EMBL" id="JBHZOL010000066">
    <property type="protein sequence ID" value="MFE4106473.1"/>
    <property type="molecule type" value="Genomic_DNA"/>
</dbReference>
<comment type="caution">
    <text evidence="8">Lacks conserved residue(s) required for the propagation of feature annotation.</text>
</comment>
<comment type="similarity">
    <text evidence="8">Belongs to the MobA family.</text>
</comment>
<keyword evidence="10" id="KW-0548">Nucleotidyltransferase</keyword>
<dbReference type="RefSeq" id="WP_377964267.1">
    <property type="nucleotide sequence ID" value="NZ_JBHZOL010000066.1"/>
</dbReference>
<protein>
    <recommendedName>
        <fullName evidence="8">Probable molybdenum cofactor guanylyltransferase</fullName>
        <shortName evidence="8">MoCo guanylyltransferase</shortName>
        <ecNumber evidence="8">2.7.7.77</ecNumber>
    </recommendedName>
    <alternativeName>
        <fullName evidence="8">GTP:molybdopterin guanylyltransferase</fullName>
    </alternativeName>
    <alternativeName>
        <fullName evidence="8">Mo-MPT guanylyltransferase</fullName>
    </alternativeName>
    <alternativeName>
        <fullName evidence="8">Molybdopterin guanylyltransferase</fullName>
    </alternativeName>
    <alternativeName>
        <fullName evidence="8">Molybdopterin-guanine dinucleotide synthase</fullName>
        <shortName evidence="8">MGD synthase</shortName>
    </alternativeName>
</protein>
<comment type="domain">
    <text evidence="8">The N-terminal domain determines nucleotide recognition and specific binding, while the C-terminal domain determines the specific binding to the target protein.</text>
</comment>
<evidence type="ECO:0000256" key="2">
    <source>
        <dbReference type="ARBA" id="ARBA00022679"/>
    </source>
</evidence>
<dbReference type="SUPFAM" id="SSF53448">
    <property type="entry name" value="Nucleotide-diphospho-sugar transferases"/>
    <property type="match status" value="1"/>
</dbReference>
<sequence length="210" mass="23320">MTSLAALILVGGNSTRMGTDKALLVLEGQPLLQKICQIAQGVADPVYVVTPWRDRYRAVVPAGCLLIQETAFDRQDAADFPEIAHGPMVGFMQGLRQVQTEWVLLLACDLPNLQVEVLQQWATGLPHVPPAAIALLPRHDEGWEPLCGYYRRSCLTGLESFVAAGGRSFQRWLSYHPVAAIEGWNRHLLFNCNTPADLRQTIENDQFNLT</sequence>
<organism evidence="10 11">
    <name type="scientific">Almyronema epifaneia S1</name>
    <dbReference type="NCBI Taxonomy" id="2991925"/>
    <lineage>
        <taxon>Bacteria</taxon>
        <taxon>Bacillati</taxon>
        <taxon>Cyanobacteriota</taxon>
        <taxon>Cyanophyceae</taxon>
        <taxon>Nodosilineales</taxon>
        <taxon>Nodosilineaceae</taxon>
        <taxon>Almyronema</taxon>
        <taxon>Almyronema epifaneia</taxon>
    </lineage>
</organism>
<reference evidence="10 11" key="1">
    <citation type="submission" date="2024-10" db="EMBL/GenBank/DDBJ databases">
        <authorList>
            <person name="Ratan Roy A."/>
            <person name="Morales Sandoval P.H."/>
            <person name="De Los Santos Villalobos S."/>
            <person name="Chakraborty S."/>
            <person name="Mukherjee J."/>
        </authorList>
    </citation>
    <scope>NUCLEOTIDE SEQUENCE [LARGE SCALE GENOMIC DNA]</scope>
    <source>
        <strain evidence="10 11">S1</strain>
    </source>
</reference>
<feature type="binding site" evidence="8">
    <location>
        <position position="109"/>
    </location>
    <ligand>
        <name>Mg(2+)</name>
        <dbReference type="ChEBI" id="CHEBI:18420"/>
    </ligand>
</feature>
<dbReference type="CDD" id="cd02503">
    <property type="entry name" value="MobA"/>
    <property type="match status" value="1"/>
</dbReference>
<evidence type="ECO:0000313" key="10">
    <source>
        <dbReference type="EMBL" id="MFE4106473.1"/>
    </source>
</evidence>
<dbReference type="InterPro" id="IPR013482">
    <property type="entry name" value="Molybde_CF_guanTrfase"/>
</dbReference>
<evidence type="ECO:0000256" key="4">
    <source>
        <dbReference type="ARBA" id="ARBA00022741"/>
    </source>
</evidence>
<evidence type="ECO:0000313" key="11">
    <source>
        <dbReference type="Proteomes" id="UP001600165"/>
    </source>
</evidence>
<feature type="binding site" evidence="8">
    <location>
        <begin position="9"/>
        <end position="11"/>
    </location>
    <ligand>
        <name>GTP</name>
        <dbReference type="ChEBI" id="CHEBI:37565"/>
    </ligand>
</feature>
<keyword evidence="3 8" id="KW-0479">Metal-binding</keyword>
<keyword evidence="4 8" id="KW-0547">Nucleotide-binding</keyword>
<evidence type="ECO:0000256" key="1">
    <source>
        <dbReference type="ARBA" id="ARBA00022490"/>
    </source>
</evidence>
<dbReference type="GO" id="GO:0061603">
    <property type="term" value="F:molybdenum cofactor guanylyltransferase activity"/>
    <property type="evidence" value="ECO:0007669"/>
    <property type="project" value="UniProtKB-EC"/>
</dbReference>
<name>A0ABW6IE65_9CYAN</name>
<dbReference type="Proteomes" id="UP001600165">
    <property type="component" value="Unassembled WGS sequence"/>
</dbReference>
<feature type="binding site" evidence="8">
    <location>
        <position position="79"/>
    </location>
    <ligand>
        <name>GTP</name>
        <dbReference type="ChEBI" id="CHEBI:37565"/>
    </ligand>
</feature>
<keyword evidence="5 8" id="KW-0460">Magnesium</keyword>
<feature type="binding site" evidence="8">
    <location>
        <position position="109"/>
    </location>
    <ligand>
        <name>GTP</name>
        <dbReference type="ChEBI" id="CHEBI:37565"/>
    </ligand>
</feature>
<dbReference type="InterPro" id="IPR025877">
    <property type="entry name" value="MobA-like_NTP_Trfase"/>
</dbReference>
<evidence type="ECO:0000256" key="5">
    <source>
        <dbReference type="ARBA" id="ARBA00022842"/>
    </source>
</evidence>
<evidence type="ECO:0000256" key="6">
    <source>
        <dbReference type="ARBA" id="ARBA00023134"/>
    </source>
</evidence>
<comment type="cofactor">
    <cofactor evidence="8">
        <name>Mg(2+)</name>
        <dbReference type="ChEBI" id="CHEBI:18420"/>
    </cofactor>
</comment>